<proteinExistence type="predicted"/>
<evidence type="ECO:0000313" key="2">
    <source>
        <dbReference type="Proteomes" id="UP001163603"/>
    </source>
</evidence>
<protein>
    <submittedName>
        <fullName evidence="1">Uncharacterized protein</fullName>
    </submittedName>
</protein>
<accession>A0ACC0X0L1</accession>
<comment type="caution">
    <text evidence="1">The sequence shown here is derived from an EMBL/GenBank/DDBJ whole genome shotgun (WGS) entry which is preliminary data.</text>
</comment>
<sequence>MAEAIVTPITVLVWEVGKLLVAPIGSPFMVVYAERNLEKINQGVIDWLADVNSVILETEKLIQKQENDTRRFQPVVLQLDNPLQGRQESI</sequence>
<organism evidence="1 2">
    <name type="scientific">Pistacia integerrima</name>
    <dbReference type="NCBI Taxonomy" id="434235"/>
    <lineage>
        <taxon>Eukaryota</taxon>
        <taxon>Viridiplantae</taxon>
        <taxon>Streptophyta</taxon>
        <taxon>Embryophyta</taxon>
        <taxon>Tracheophyta</taxon>
        <taxon>Spermatophyta</taxon>
        <taxon>Magnoliopsida</taxon>
        <taxon>eudicotyledons</taxon>
        <taxon>Gunneridae</taxon>
        <taxon>Pentapetalae</taxon>
        <taxon>rosids</taxon>
        <taxon>malvids</taxon>
        <taxon>Sapindales</taxon>
        <taxon>Anacardiaceae</taxon>
        <taxon>Pistacia</taxon>
    </lineage>
</organism>
<reference evidence="2" key="1">
    <citation type="journal article" date="2023" name="G3 (Bethesda)">
        <title>Genome assembly and association tests identify interacting loci associated with vigor, precocity, and sex in interspecific pistachio rootstocks.</title>
        <authorList>
            <person name="Palmer W."/>
            <person name="Jacygrad E."/>
            <person name="Sagayaradj S."/>
            <person name="Cavanaugh K."/>
            <person name="Han R."/>
            <person name="Bertier L."/>
            <person name="Beede B."/>
            <person name="Kafkas S."/>
            <person name="Golino D."/>
            <person name="Preece J."/>
            <person name="Michelmore R."/>
        </authorList>
    </citation>
    <scope>NUCLEOTIDE SEQUENCE [LARGE SCALE GENOMIC DNA]</scope>
</reference>
<keyword evidence="2" id="KW-1185">Reference proteome</keyword>
<name>A0ACC0X0L1_9ROSI</name>
<dbReference type="Proteomes" id="UP001163603">
    <property type="component" value="Chromosome 15"/>
</dbReference>
<gene>
    <name evidence="1" type="ORF">Pint_30009</name>
</gene>
<evidence type="ECO:0000313" key="1">
    <source>
        <dbReference type="EMBL" id="KAJ0007197.1"/>
    </source>
</evidence>
<dbReference type="EMBL" id="CM047750">
    <property type="protein sequence ID" value="KAJ0007197.1"/>
    <property type="molecule type" value="Genomic_DNA"/>
</dbReference>